<gene>
    <name evidence="6" type="ORF">UFOPK2656_00173</name>
    <name evidence="7" type="ORF">UFOPK3267_01567</name>
    <name evidence="8" type="ORF">UFOPK3651_01745</name>
    <name evidence="9" type="ORF">UFOPK3931_01858</name>
    <name evidence="5" type="ORF">UFOPK4189_03306</name>
</gene>
<keyword evidence="3" id="KW-0456">Lyase</keyword>
<protein>
    <submittedName>
        <fullName evidence="5">Unannotated protein</fullName>
    </submittedName>
</protein>
<proteinExistence type="predicted"/>
<dbReference type="GO" id="GO:0008460">
    <property type="term" value="F:dTDP-glucose 4,6-dehydratase activity"/>
    <property type="evidence" value="ECO:0007669"/>
    <property type="project" value="InterPro"/>
</dbReference>
<evidence type="ECO:0000313" key="6">
    <source>
        <dbReference type="EMBL" id="CAB4703005.1"/>
    </source>
</evidence>
<dbReference type="NCBIfam" id="TIGR01181">
    <property type="entry name" value="dTDP_gluc_dehyt"/>
    <property type="match status" value="1"/>
</dbReference>
<evidence type="ECO:0000313" key="9">
    <source>
        <dbReference type="EMBL" id="CAB4996879.1"/>
    </source>
</evidence>
<dbReference type="EMBL" id="CAEZYF010000001">
    <property type="protein sequence ID" value="CAB4703005.1"/>
    <property type="molecule type" value="Genomic_DNA"/>
</dbReference>
<dbReference type="PANTHER" id="PTHR43000">
    <property type="entry name" value="DTDP-D-GLUCOSE 4,6-DEHYDRATASE-RELATED"/>
    <property type="match status" value="1"/>
</dbReference>
<evidence type="ECO:0000256" key="2">
    <source>
        <dbReference type="ARBA" id="ARBA00023027"/>
    </source>
</evidence>
<dbReference type="InterPro" id="IPR016040">
    <property type="entry name" value="NAD(P)-bd_dom"/>
</dbReference>
<evidence type="ECO:0000313" key="8">
    <source>
        <dbReference type="EMBL" id="CAB4935147.1"/>
    </source>
</evidence>
<dbReference type="InterPro" id="IPR036291">
    <property type="entry name" value="NAD(P)-bd_dom_sf"/>
</dbReference>
<dbReference type="Gene3D" id="3.40.50.720">
    <property type="entry name" value="NAD(P)-binding Rossmann-like Domain"/>
    <property type="match status" value="1"/>
</dbReference>
<dbReference type="InterPro" id="IPR005888">
    <property type="entry name" value="dTDP_Gluc_deHydtase"/>
</dbReference>
<sequence length="321" mass="36064">MKLFVTGAAGFIGSNYVRWVLANSDDEVTIFDALTYAGNLESIRDVLENPRCRFVHADICDQDAVLQAMDGHEAVVHFAAESHVDRSIADPYAFVRTNCFGTNVVCDVARQVGVGRFLHISTDEVYGSIDVGSFSETDRLTPRSPYSASKAGSDLIALSYVTTHDLPVVVTRCSNNYGAYQFPEKVIPLFTTNLLDGQQVPLYGDGGNVRDWIHVEDHNRAAHLVLQRGVVGEVYNIGAHHEITNRELTYTLLELCGRDESAIRPVADRLGHDRRYSVNIDKITSLGWQVERTFDQAIEETVRWYRDNRWWWEPLKAQAGL</sequence>
<name>A0A6J6ABH2_9ZZZZ</name>
<evidence type="ECO:0000256" key="1">
    <source>
        <dbReference type="ARBA" id="ARBA00001911"/>
    </source>
</evidence>
<comment type="cofactor">
    <cofactor evidence="1">
        <name>NAD(+)</name>
        <dbReference type="ChEBI" id="CHEBI:57540"/>
    </cofactor>
</comment>
<accession>A0A6J6ABH2</accession>
<dbReference type="SUPFAM" id="SSF51735">
    <property type="entry name" value="NAD(P)-binding Rossmann-fold domains"/>
    <property type="match status" value="1"/>
</dbReference>
<evidence type="ECO:0000313" key="5">
    <source>
        <dbReference type="EMBL" id="CAB4365564.1"/>
    </source>
</evidence>
<keyword evidence="2" id="KW-0520">NAD</keyword>
<evidence type="ECO:0000259" key="4">
    <source>
        <dbReference type="Pfam" id="PF16363"/>
    </source>
</evidence>
<dbReference type="EMBL" id="CAESGF010000036">
    <property type="protein sequence ID" value="CAB4365564.1"/>
    <property type="molecule type" value="Genomic_DNA"/>
</dbReference>
<reference evidence="5" key="1">
    <citation type="submission" date="2020-05" db="EMBL/GenBank/DDBJ databases">
        <authorList>
            <person name="Chiriac C."/>
            <person name="Salcher M."/>
            <person name="Ghai R."/>
            <person name="Kavagutti S V."/>
        </authorList>
    </citation>
    <scope>NUCLEOTIDE SEQUENCE</scope>
</reference>
<organism evidence="5">
    <name type="scientific">freshwater metagenome</name>
    <dbReference type="NCBI Taxonomy" id="449393"/>
    <lineage>
        <taxon>unclassified sequences</taxon>
        <taxon>metagenomes</taxon>
        <taxon>ecological metagenomes</taxon>
    </lineage>
</organism>
<dbReference type="Gene3D" id="3.90.25.10">
    <property type="entry name" value="UDP-galactose 4-epimerase, domain 1"/>
    <property type="match status" value="1"/>
</dbReference>
<dbReference type="CDD" id="cd05246">
    <property type="entry name" value="dTDP_GD_SDR_e"/>
    <property type="match status" value="1"/>
</dbReference>
<dbReference type="AlphaFoldDB" id="A0A6J6ABH2"/>
<dbReference type="GO" id="GO:0009225">
    <property type="term" value="P:nucleotide-sugar metabolic process"/>
    <property type="evidence" value="ECO:0007669"/>
    <property type="project" value="InterPro"/>
</dbReference>
<dbReference type="EMBL" id="CAFBIY010000083">
    <property type="protein sequence ID" value="CAB4851506.1"/>
    <property type="molecule type" value="Genomic_DNA"/>
</dbReference>
<evidence type="ECO:0000313" key="7">
    <source>
        <dbReference type="EMBL" id="CAB4851506.1"/>
    </source>
</evidence>
<feature type="domain" description="NAD(P)-binding" evidence="4">
    <location>
        <begin position="4"/>
        <end position="301"/>
    </location>
</feature>
<dbReference type="EMBL" id="CAFBOL010000051">
    <property type="protein sequence ID" value="CAB4996879.1"/>
    <property type="molecule type" value="Genomic_DNA"/>
</dbReference>
<evidence type="ECO:0000256" key="3">
    <source>
        <dbReference type="ARBA" id="ARBA00023239"/>
    </source>
</evidence>
<dbReference type="Pfam" id="PF16363">
    <property type="entry name" value="GDP_Man_Dehyd"/>
    <property type="match status" value="1"/>
</dbReference>
<dbReference type="EMBL" id="CAFBMT010000008">
    <property type="protein sequence ID" value="CAB4935147.1"/>
    <property type="molecule type" value="Genomic_DNA"/>
</dbReference>